<evidence type="ECO:0000256" key="1">
    <source>
        <dbReference type="SAM" id="MobiDB-lite"/>
    </source>
</evidence>
<feature type="region of interest" description="Disordered" evidence="1">
    <location>
        <begin position="378"/>
        <end position="402"/>
    </location>
</feature>
<keyword evidence="3" id="KW-1185">Reference proteome</keyword>
<feature type="compositionally biased region" description="Basic and acidic residues" evidence="1">
    <location>
        <begin position="504"/>
        <end position="522"/>
    </location>
</feature>
<comment type="caution">
    <text evidence="2">The sequence shown here is derived from an EMBL/GenBank/DDBJ whole genome shotgun (WGS) entry which is preliminary data.</text>
</comment>
<gene>
    <name evidence="2" type="ORF">PSHT_04308</name>
</gene>
<dbReference type="OrthoDB" id="5344169at2759"/>
<evidence type="ECO:0008006" key="4">
    <source>
        <dbReference type="Google" id="ProtNLM"/>
    </source>
</evidence>
<name>A0A2S4WDD3_9BASI</name>
<evidence type="ECO:0000313" key="2">
    <source>
        <dbReference type="EMBL" id="POW19763.1"/>
    </source>
</evidence>
<feature type="compositionally biased region" description="Polar residues" evidence="1">
    <location>
        <begin position="240"/>
        <end position="255"/>
    </location>
</feature>
<feature type="region of interest" description="Disordered" evidence="1">
    <location>
        <begin position="159"/>
        <end position="317"/>
    </location>
</feature>
<feature type="compositionally biased region" description="Low complexity" evidence="1">
    <location>
        <begin position="266"/>
        <end position="280"/>
    </location>
</feature>
<dbReference type="VEuPathDB" id="FungiDB:PSTT_05871"/>
<dbReference type="AlphaFoldDB" id="A0A2S4WDD3"/>
<feature type="compositionally biased region" description="Low complexity" evidence="1">
    <location>
        <begin position="175"/>
        <end position="216"/>
    </location>
</feature>
<reference evidence="3" key="3">
    <citation type="journal article" date="2018" name="Mol. Plant Microbe Interact.">
        <title>Genome sequence resources for the wheat stripe rust pathogen (Puccinia striiformis f. sp. tritici) and the barley stripe rust pathogen (Puccinia striiformis f. sp. hordei).</title>
        <authorList>
            <person name="Xia C."/>
            <person name="Wang M."/>
            <person name="Yin C."/>
            <person name="Cornejo O.E."/>
            <person name="Hulbert S.H."/>
            <person name="Chen X."/>
        </authorList>
    </citation>
    <scope>NUCLEOTIDE SEQUENCE [LARGE SCALE GENOMIC DNA]</scope>
    <source>
        <strain evidence="3">93TX-2</strain>
    </source>
</reference>
<feature type="compositionally biased region" description="Polar residues" evidence="1">
    <location>
        <begin position="657"/>
        <end position="666"/>
    </location>
</feature>
<dbReference type="VEuPathDB" id="FungiDB:PSHT_04308"/>
<reference evidence="3" key="2">
    <citation type="journal article" date="2018" name="BMC Genomics">
        <title>Genomic insights into host adaptation between the wheat stripe rust pathogen (Puccinia striiformis f. sp. tritici) and the barley stripe rust pathogen (Puccinia striiformis f. sp. hordei).</title>
        <authorList>
            <person name="Xia C."/>
            <person name="Wang M."/>
            <person name="Yin C."/>
            <person name="Cornejo O.E."/>
            <person name="Hulbert S.H."/>
            <person name="Chen X."/>
        </authorList>
    </citation>
    <scope>NUCLEOTIDE SEQUENCE [LARGE SCALE GENOMIC DNA]</scope>
    <source>
        <strain evidence="3">93TX-2</strain>
    </source>
</reference>
<proteinExistence type="predicted"/>
<evidence type="ECO:0000313" key="3">
    <source>
        <dbReference type="Proteomes" id="UP000238274"/>
    </source>
</evidence>
<feature type="region of interest" description="Disordered" evidence="1">
    <location>
        <begin position="478"/>
        <end position="525"/>
    </location>
</feature>
<reference evidence="2 3" key="1">
    <citation type="submission" date="2017-12" db="EMBL/GenBank/DDBJ databases">
        <title>Gene loss provides genomic basis for host adaptation in cereal stripe rust fungi.</title>
        <authorList>
            <person name="Xia C."/>
        </authorList>
    </citation>
    <scope>NUCLEOTIDE SEQUENCE [LARGE SCALE GENOMIC DNA]</scope>
    <source>
        <strain evidence="2 3">93TX-2</strain>
    </source>
</reference>
<organism evidence="2 3">
    <name type="scientific">Puccinia striiformis</name>
    <dbReference type="NCBI Taxonomy" id="27350"/>
    <lineage>
        <taxon>Eukaryota</taxon>
        <taxon>Fungi</taxon>
        <taxon>Dikarya</taxon>
        <taxon>Basidiomycota</taxon>
        <taxon>Pucciniomycotina</taxon>
        <taxon>Pucciniomycetes</taxon>
        <taxon>Pucciniales</taxon>
        <taxon>Pucciniaceae</taxon>
        <taxon>Puccinia</taxon>
    </lineage>
</organism>
<feature type="compositionally biased region" description="Low complexity" evidence="1">
    <location>
        <begin position="305"/>
        <end position="315"/>
    </location>
</feature>
<dbReference type="Proteomes" id="UP000238274">
    <property type="component" value="Unassembled WGS sequence"/>
</dbReference>
<feature type="compositionally biased region" description="Low complexity" evidence="1">
    <location>
        <begin position="730"/>
        <end position="741"/>
    </location>
</feature>
<feature type="region of interest" description="Disordered" evidence="1">
    <location>
        <begin position="725"/>
        <end position="758"/>
    </location>
</feature>
<feature type="region of interest" description="Disordered" evidence="1">
    <location>
        <begin position="433"/>
        <end position="463"/>
    </location>
</feature>
<dbReference type="EMBL" id="PKSM01000043">
    <property type="protein sequence ID" value="POW19763.1"/>
    <property type="molecule type" value="Genomic_DNA"/>
</dbReference>
<feature type="compositionally biased region" description="Pro residues" evidence="1">
    <location>
        <begin position="295"/>
        <end position="304"/>
    </location>
</feature>
<accession>A0A2S4WDD3</accession>
<feature type="compositionally biased region" description="Low complexity" evidence="1">
    <location>
        <begin position="631"/>
        <end position="650"/>
    </location>
</feature>
<sequence>MTNYLYQQSTNDLSQPIKTALDALTPDTRQSLLAILLAQQQQQQQQQPTTTYYQQQQQQNNYQQQPLSTQITPVLSPSTYSNSTTTTISANPQLEFFSPLTSPALRPLANYHDHQFQAVIDQSTAQYMGTDTQQSDLNQSFLINHPDLGLCNGISSHQSSPILHPHQNYHHNHHSSASSINSMPVPNTPSTSTTSNTKLSGRQRPSRSTTKSRPSPLIRPIDKTTETIDSSAAKRARSLTGASISMSPSFQSADSPSPIDLQSRELNSLSSSSIIDNPPSTATTDTLNHSIVLPNMPPPPPPPQSLSSNNHHNPNGWRIQPMTPASLFNFENSMVVEPLPPPASSSIGDPNDNLILRGLDSSGSGQYHESYENIQKTGHQSVIDHHDSSSSSSSGFPHPLIPSDQSMHTLDLVNLLLKKMVTIKNRSYNTTIATGKNKSKDHLTTTTTTNKGKKNGNNNNHQKVRLDLSIKMTMMINEHNRGGGGEEEEEEGEGEGEEDGNEGPEYRKSSHKVAEQRRRDSLKISATNLPPIQWYSEQYNTKGEEEEVGDPTSTDNRMIRAGSIKRAGEGNVGGQRSINSFDPKNPNKGISKVALLRRSNHYILDLKKKLETRNSVIDLFSKILFDQQQLSSSSSSDQSIATTTTTTSSSEVDRLHTSTSTSNRDIQQNQNQNQKRTGCLDPVQVLENYRNAIIQNSTLPGSNQFINRDLIHDLKTVLKDIQDENRRDLSNSNSNSNSNSKSKSKSKSTKNLDHSDNS</sequence>
<protein>
    <recommendedName>
        <fullName evidence="4">BHLH domain-containing protein</fullName>
    </recommendedName>
</protein>
<feature type="region of interest" description="Disordered" evidence="1">
    <location>
        <begin position="631"/>
        <end position="678"/>
    </location>
</feature>
<feature type="compositionally biased region" description="Acidic residues" evidence="1">
    <location>
        <begin position="485"/>
        <end position="502"/>
    </location>
</feature>
<feature type="compositionally biased region" description="Low complexity" evidence="1">
    <location>
        <begin position="444"/>
        <end position="460"/>
    </location>
</feature>